<dbReference type="NCBIfam" id="TIGR02273">
    <property type="entry name" value="16S_RimM"/>
    <property type="match status" value="1"/>
</dbReference>
<evidence type="ECO:0000256" key="2">
    <source>
        <dbReference type="ARBA" id="ARBA00022517"/>
    </source>
</evidence>
<feature type="domain" description="Ribosome maturation factor RimM PRC barrel" evidence="7">
    <location>
        <begin position="103"/>
        <end position="169"/>
    </location>
</feature>
<dbReference type="GO" id="GO:0042274">
    <property type="term" value="P:ribosomal small subunit biogenesis"/>
    <property type="evidence" value="ECO:0007669"/>
    <property type="project" value="UniProtKB-UniRule"/>
</dbReference>
<dbReference type="KEGG" id="afla:FHG64_11400"/>
<comment type="function">
    <text evidence="5">An accessory protein needed during the final step in the assembly of 30S ribosomal subunit, possibly for assembly of the head region. Essential for efficient processing of 16S rRNA. May be needed both before and after RbfA during the maturation of 16S rRNA. It has affinity for free ribosomal 30S subunits but not for 70S ribosomes.</text>
</comment>
<evidence type="ECO:0000256" key="3">
    <source>
        <dbReference type="ARBA" id="ARBA00022552"/>
    </source>
</evidence>
<keyword evidence="2 5" id="KW-0690">Ribosome biogenesis</keyword>
<gene>
    <name evidence="5 8" type="primary">rimM</name>
    <name evidence="8" type="ORF">FHG64_11400</name>
</gene>
<organism evidence="8 9">
    <name type="scientific">Antarcticibacterium flavum</name>
    <dbReference type="NCBI Taxonomy" id="2058175"/>
    <lineage>
        <taxon>Bacteria</taxon>
        <taxon>Pseudomonadati</taxon>
        <taxon>Bacteroidota</taxon>
        <taxon>Flavobacteriia</taxon>
        <taxon>Flavobacteriales</taxon>
        <taxon>Flavobacteriaceae</taxon>
        <taxon>Antarcticibacterium</taxon>
    </lineage>
</organism>
<dbReference type="GO" id="GO:0006364">
    <property type="term" value="P:rRNA processing"/>
    <property type="evidence" value="ECO:0007669"/>
    <property type="project" value="UniProtKB-UniRule"/>
</dbReference>
<dbReference type="GO" id="GO:0043022">
    <property type="term" value="F:ribosome binding"/>
    <property type="evidence" value="ECO:0007669"/>
    <property type="project" value="InterPro"/>
</dbReference>
<keyword evidence="1 5" id="KW-0963">Cytoplasm</keyword>
<dbReference type="GO" id="GO:0005737">
    <property type="term" value="C:cytoplasm"/>
    <property type="evidence" value="ECO:0007669"/>
    <property type="project" value="UniProtKB-SubCell"/>
</dbReference>
<reference evidence="8 9" key="1">
    <citation type="submission" date="2019-06" db="EMBL/GenBank/DDBJ databases">
        <title>Complete genome sequence of Antarcticibacterium flavum KCTC 52984T from an Antarctic marine sediment.</title>
        <authorList>
            <person name="Lee Y.M."/>
            <person name="Shin S.C."/>
        </authorList>
    </citation>
    <scope>NUCLEOTIDE SEQUENCE [LARGE SCALE GENOMIC DNA]</scope>
    <source>
        <strain evidence="8 9">KCTC 52984</strain>
    </source>
</reference>
<feature type="domain" description="RimM N-terminal" evidence="6">
    <location>
        <begin position="9"/>
        <end position="89"/>
    </location>
</feature>
<accession>A0A5B7X3L0</accession>
<name>A0A5B7X3L0_9FLAO</name>
<dbReference type="AlphaFoldDB" id="A0A5B7X3L0"/>
<dbReference type="RefSeq" id="WP_139066521.1">
    <property type="nucleotide sequence ID" value="NZ_CP040812.1"/>
</dbReference>
<evidence type="ECO:0000259" key="6">
    <source>
        <dbReference type="Pfam" id="PF01782"/>
    </source>
</evidence>
<dbReference type="Gene3D" id="2.40.30.60">
    <property type="entry name" value="RimM"/>
    <property type="match status" value="1"/>
</dbReference>
<evidence type="ECO:0000313" key="9">
    <source>
        <dbReference type="Proteomes" id="UP000309016"/>
    </source>
</evidence>
<dbReference type="InterPro" id="IPR056792">
    <property type="entry name" value="PRC_RimM"/>
</dbReference>
<comment type="domain">
    <text evidence="5">The PRC barrel domain binds ribosomal protein uS19.</text>
</comment>
<dbReference type="SUPFAM" id="SSF50447">
    <property type="entry name" value="Translation proteins"/>
    <property type="match status" value="1"/>
</dbReference>
<comment type="similarity">
    <text evidence="5">Belongs to the RimM family.</text>
</comment>
<dbReference type="PANTHER" id="PTHR33692:SF1">
    <property type="entry name" value="RIBOSOME MATURATION FACTOR RIMM"/>
    <property type="match status" value="1"/>
</dbReference>
<evidence type="ECO:0000256" key="5">
    <source>
        <dbReference type="HAMAP-Rule" id="MF_00014"/>
    </source>
</evidence>
<keyword evidence="4 5" id="KW-0143">Chaperone</keyword>
<dbReference type="Gene3D" id="2.30.30.240">
    <property type="entry name" value="PRC-barrel domain"/>
    <property type="match status" value="1"/>
</dbReference>
<dbReference type="GO" id="GO:0005840">
    <property type="term" value="C:ribosome"/>
    <property type="evidence" value="ECO:0007669"/>
    <property type="project" value="InterPro"/>
</dbReference>
<dbReference type="OrthoDB" id="9810331at2"/>
<keyword evidence="3 5" id="KW-0698">rRNA processing</keyword>
<dbReference type="InterPro" id="IPR011033">
    <property type="entry name" value="PRC_barrel-like_sf"/>
</dbReference>
<dbReference type="InterPro" id="IPR011961">
    <property type="entry name" value="RimM"/>
</dbReference>
<dbReference type="Pfam" id="PF01782">
    <property type="entry name" value="RimM"/>
    <property type="match status" value="1"/>
</dbReference>
<dbReference type="EMBL" id="CP040812">
    <property type="protein sequence ID" value="QCY69957.1"/>
    <property type="molecule type" value="Genomic_DNA"/>
</dbReference>
<comment type="subunit">
    <text evidence="5">Binds ribosomal protein uS19.</text>
</comment>
<dbReference type="InterPro" id="IPR036976">
    <property type="entry name" value="RimM_N_sf"/>
</dbReference>
<dbReference type="Pfam" id="PF24986">
    <property type="entry name" value="PRC_RimM"/>
    <property type="match status" value="1"/>
</dbReference>
<dbReference type="Proteomes" id="UP000309016">
    <property type="component" value="Chromosome"/>
</dbReference>
<evidence type="ECO:0000259" key="7">
    <source>
        <dbReference type="Pfam" id="PF24986"/>
    </source>
</evidence>
<evidence type="ECO:0000313" key="8">
    <source>
        <dbReference type="EMBL" id="QCY69957.1"/>
    </source>
</evidence>
<protein>
    <recommendedName>
        <fullName evidence="5">Ribosome maturation factor RimM</fullName>
    </recommendedName>
</protein>
<dbReference type="HAMAP" id="MF_00014">
    <property type="entry name" value="Ribosome_mat_RimM"/>
    <property type="match status" value="1"/>
</dbReference>
<keyword evidence="9" id="KW-1185">Reference proteome</keyword>
<dbReference type="InterPro" id="IPR009000">
    <property type="entry name" value="Transl_B-barrel_sf"/>
</dbReference>
<dbReference type="SUPFAM" id="SSF50346">
    <property type="entry name" value="PRC-barrel domain"/>
    <property type="match status" value="1"/>
</dbReference>
<dbReference type="PANTHER" id="PTHR33692">
    <property type="entry name" value="RIBOSOME MATURATION FACTOR RIMM"/>
    <property type="match status" value="1"/>
</dbReference>
<evidence type="ECO:0000256" key="1">
    <source>
        <dbReference type="ARBA" id="ARBA00022490"/>
    </source>
</evidence>
<dbReference type="InterPro" id="IPR002676">
    <property type="entry name" value="RimM_N"/>
</dbReference>
<comment type="subcellular location">
    <subcellularLocation>
        <location evidence="5">Cytoplasm</location>
    </subcellularLocation>
</comment>
<evidence type="ECO:0000256" key="4">
    <source>
        <dbReference type="ARBA" id="ARBA00023186"/>
    </source>
</evidence>
<sequence length="175" mass="20293">MTKDECFYLGKIVSKFSFKGEVLIKLDTDEPEAYTKMESVFVDYNDNLVPFFILKSSLQKSDLLRVKFEDVDTEEDADDLMKCDIYLPLSELPELEEDQFYFHEVIGFTAEDTNYGNIGIIKSINENRAQPLFEIEKDGKEILIPVNDDFISKLDKKNKTIFFNTPPGLLEIYLD</sequence>
<proteinExistence type="inferred from homology"/>